<proteinExistence type="predicted"/>
<feature type="signal peptide" evidence="1">
    <location>
        <begin position="1"/>
        <end position="24"/>
    </location>
</feature>
<dbReference type="GO" id="GO:0016052">
    <property type="term" value="P:carbohydrate catabolic process"/>
    <property type="evidence" value="ECO:0007669"/>
    <property type="project" value="InterPro"/>
</dbReference>
<accession>A0A0E3ZZH5</accession>
<name>A0A0E3ZZH5_9BACT</name>
<dbReference type="STRING" id="1379870.SD10_28290"/>
<reference evidence="3 4" key="1">
    <citation type="journal article" date="2014" name="Curr. Microbiol.">
        <title>Spirosoma radiotolerans sp. nov., a gamma-radiation-resistant bacterium isolated from gamma ray-irradiated soil.</title>
        <authorList>
            <person name="Lee J.J."/>
            <person name="Srinivasan S."/>
            <person name="Lim S."/>
            <person name="Joe M."/>
            <person name="Im S."/>
            <person name="Bae S.I."/>
            <person name="Park K.R."/>
            <person name="Han J.H."/>
            <person name="Park S.H."/>
            <person name="Joo B.M."/>
            <person name="Park S.J."/>
            <person name="Kim M.K."/>
        </authorList>
    </citation>
    <scope>NUCLEOTIDE SEQUENCE [LARGE SCALE GENOMIC DNA]</scope>
    <source>
        <strain evidence="3 4">DG5A</strain>
    </source>
</reference>
<dbReference type="KEGG" id="srd:SD10_28290"/>
<evidence type="ECO:0000313" key="4">
    <source>
        <dbReference type="Proteomes" id="UP000033054"/>
    </source>
</evidence>
<evidence type="ECO:0000259" key="2">
    <source>
        <dbReference type="Pfam" id="PF06452"/>
    </source>
</evidence>
<dbReference type="Proteomes" id="UP000033054">
    <property type="component" value="Chromosome"/>
</dbReference>
<dbReference type="CDD" id="cd09620">
    <property type="entry name" value="CBM9_like_3"/>
    <property type="match status" value="1"/>
</dbReference>
<keyword evidence="1" id="KW-0732">Signal</keyword>
<feature type="chain" id="PRO_5002417462" description="Carbohydrate-binding domain-containing protein" evidence="1">
    <location>
        <begin position="25"/>
        <end position="244"/>
    </location>
</feature>
<dbReference type="GO" id="GO:0004553">
    <property type="term" value="F:hydrolase activity, hydrolyzing O-glycosyl compounds"/>
    <property type="evidence" value="ECO:0007669"/>
    <property type="project" value="InterPro"/>
</dbReference>
<organism evidence="3 4">
    <name type="scientific">Spirosoma radiotolerans</name>
    <dbReference type="NCBI Taxonomy" id="1379870"/>
    <lineage>
        <taxon>Bacteria</taxon>
        <taxon>Pseudomonadati</taxon>
        <taxon>Bacteroidota</taxon>
        <taxon>Cytophagia</taxon>
        <taxon>Cytophagales</taxon>
        <taxon>Cytophagaceae</taxon>
        <taxon>Spirosoma</taxon>
    </lineage>
</organism>
<dbReference type="HOGENOM" id="CLU_1132196_0_0_10"/>
<feature type="domain" description="Carbohydrate-binding" evidence="2">
    <location>
        <begin position="47"/>
        <end position="128"/>
    </location>
</feature>
<dbReference type="EMBL" id="CP010429">
    <property type="protein sequence ID" value="AKD58219.1"/>
    <property type="molecule type" value="Genomic_DNA"/>
</dbReference>
<sequence>MVFHQLVSFRLVIFCLVLIVDTHAQDAGQLVVRKTTDFSLTSNGSASNWAKTEWVPITVQESSGTALATRAKLLYSDTGVYFLFFCEDQKLTATLTEDFASLFKEDVVEVFLWPDQSVPIYLEYEISPLNYELAILVPNLNGKFQGWRPWHYQGAQRTRHETSVQGGEKKSLSAIKSWMAEFFIPYRLLQPLVQTPPKPGSQWRANLYRIDYDQGYTTWTWQKTTPRTAGNFHEFKKYGTLIFE</sequence>
<dbReference type="SUPFAM" id="SSF49344">
    <property type="entry name" value="CBD9-like"/>
    <property type="match status" value="1"/>
</dbReference>
<dbReference type="AlphaFoldDB" id="A0A0E3ZZH5"/>
<keyword evidence="4" id="KW-1185">Reference proteome</keyword>
<dbReference type="Gene3D" id="2.60.40.1190">
    <property type="match status" value="1"/>
</dbReference>
<dbReference type="PATRIC" id="fig|1379870.5.peg.6102"/>
<gene>
    <name evidence="3" type="ORF">SD10_28290</name>
</gene>
<dbReference type="Pfam" id="PF06452">
    <property type="entry name" value="CBM9_1"/>
    <property type="match status" value="1"/>
</dbReference>
<evidence type="ECO:0000313" key="3">
    <source>
        <dbReference type="EMBL" id="AKD58219.1"/>
    </source>
</evidence>
<dbReference type="OrthoDB" id="9786766at2"/>
<dbReference type="InterPro" id="IPR010502">
    <property type="entry name" value="Carb-bd_dom_fam9"/>
</dbReference>
<protein>
    <recommendedName>
        <fullName evidence="2">Carbohydrate-binding domain-containing protein</fullName>
    </recommendedName>
</protein>
<dbReference type="GO" id="GO:0030246">
    <property type="term" value="F:carbohydrate binding"/>
    <property type="evidence" value="ECO:0007669"/>
    <property type="project" value="InterPro"/>
</dbReference>
<evidence type="ECO:0000256" key="1">
    <source>
        <dbReference type="SAM" id="SignalP"/>
    </source>
</evidence>